<protein>
    <submittedName>
        <fullName evidence="1">Uncharacterized protein</fullName>
    </submittedName>
</protein>
<accession>A0A5B7E0B6</accession>
<organism evidence="1 2">
    <name type="scientific">Portunus trituberculatus</name>
    <name type="common">Swimming crab</name>
    <name type="synonym">Neptunus trituberculatus</name>
    <dbReference type="NCBI Taxonomy" id="210409"/>
    <lineage>
        <taxon>Eukaryota</taxon>
        <taxon>Metazoa</taxon>
        <taxon>Ecdysozoa</taxon>
        <taxon>Arthropoda</taxon>
        <taxon>Crustacea</taxon>
        <taxon>Multicrustacea</taxon>
        <taxon>Malacostraca</taxon>
        <taxon>Eumalacostraca</taxon>
        <taxon>Eucarida</taxon>
        <taxon>Decapoda</taxon>
        <taxon>Pleocyemata</taxon>
        <taxon>Brachyura</taxon>
        <taxon>Eubrachyura</taxon>
        <taxon>Portunoidea</taxon>
        <taxon>Portunidae</taxon>
        <taxon>Portuninae</taxon>
        <taxon>Portunus</taxon>
    </lineage>
</organism>
<proteinExistence type="predicted"/>
<dbReference type="Proteomes" id="UP000324222">
    <property type="component" value="Unassembled WGS sequence"/>
</dbReference>
<evidence type="ECO:0000313" key="1">
    <source>
        <dbReference type="EMBL" id="MPC26636.1"/>
    </source>
</evidence>
<sequence length="92" mass="9533">MVAVGGDIDDGLMKFAASSTVTGLEARPTGAMRRGSGEAVMVSEGRRVAVEGWGVRVYRGRGVGEQGEGGKDGCGEEGMAACHWMRDPGEES</sequence>
<gene>
    <name evidence="1" type="ORF">E2C01_019782</name>
</gene>
<dbReference type="EMBL" id="VSRR010001627">
    <property type="protein sequence ID" value="MPC26636.1"/>
    <property type="molecule type" value="Genomic_DNA"/>
</dbReference>
<name>A0A5B7E0B6_PORTR</name>
<keyword evidence="2" id="KW-1185">Reference proteome</keyword>
<dbReference type="AlphaFoldDB" id="A0A5B7E0B6"/>
<evidence type="ECO:0000313" key="2">
    <source>
        <dbReference type="Proteomes" id="UP000324222"/>
    </source>
</evidence>
<comment type="caution">
    <text evidence="1">The sequence shown here is derived from an EMBL/GenBank/DDBJ whole genome shotgun (WGS) entry which is preliminary data.</text>
</comment>
<reference evidence="1 2" key="1">
    <citation type="submission" date="2019-05" db="EMBL/GenBank/DDBJ databases">
        <title>Another draft genome of Portunus trituberculatus and its Hox gene families provides insights of decapod evolution.</title>
        <authorList>
            <person name="Jeong J.-H."/>
            <person name="Song I."/>
            <person name="Kim S."/>
            <person name="Choi T."/>
            <person name="Kim D."/>
            <person name="Ryu S."/>
            <person name="Kim W."/>
        </authorList>
    </citation>
    <scope>NUCLEOTIDE SEQUENCE [LARGE SCALE GENOMIC DNA]</scope>
    <source>
        <tissue evidence="1">Muscle</tissue>
    </source>
</reference>